<dbReference type="EMBL" id="MEZY01000058">
    <property type="protein sequence ID" value="OGD61925.1"/>
    <property type="molecule type" value="Genomic_DNA"/>
</dbReference>
<dbReference type="STRING" id="1797472.A2215_02205"/>
<feature type="transmembrane region" description="Helical" evidence="1">
    <location>
        <begin position="25"/>
        <end position="47"/>
    </location>
</feature>
<gene>
    <name evidence="3" type="ORF">A2215_02205</name>
</gene>
<dbReference type="InterPro" id="IPR039519">
    <property type="entry name" value="YokE-like_PH"/>
</dbReference>
<dbReference type="Proteomes" id="UP000178583">
    <property type="component" value="Unassembled WGS sequence"/>
</dbReference>
<organism evidence="3 4">
    <name type="scientific">Candidatus Berkelbacteria bacterium RIFOXYA2_FULL_43_10</name>
    <dbReference type="NCBI Taxonomy" id="1797472"/>
    <lineage>
        <taxon>Bacteria</taxon>
        <taxon>Candidatus Berkelbacteria</taxon>
    </lineage>
</organism>
<evidence type="ECO:0000313" key="4">
    <source>
        <dbReference type="Proteomes" id="UP000178583"/>
    </source>
</evidence>
<evidence type="ECO:0000256" key="1">
    <source>
        <dbReference type="SAM" id="Phobius"/>
    </source>
</evidence>
<dbReference type="AlphaFoldDB" id="A0A1F5E3F4"/>
<evidence type="ECO:0000313" key="3">
    <source>
        <dbReference type="EMBL" id="OGD61925.1"/>
    </source>
</evidence>
<feature type="transmembrane region" description="Helical" evidence="1">
    <location>
        <begin position="54"/>
        <end position="76"/>
    </location>
</feature>
<keyword evidence="1" id="KW-0472">Membrane</keyword>
<keyword evidence="1" id="KW-1133">Transmembrane helix</keyword>
<proteinExistence type="predicted"/>
<reference evidence="3 4" key="1">
    <citation type="journal article" date="2016" name="Nat. Commun.">
        <title>Thousands of microbial genomes shed light on interconnected biogeochemical processes in an aquifer system.</title>
        <authorList>
            <person name="Anantharaman K."/>
            <person name="Brown C.T."/>
            <person name="Hug L.A."/>
            <person name="Sharon I."/>
            <person name="Castelle C.J."/>
            <person name="Probst A.J."/>
            <person name="Thomas B.C."/>
            <person name="Singh A."/>
            <person name="Wilkins M.J."/>
            <person name="Karaoz U."/>
            <person name="Brodie E.L."/>
            <person name="Williams K.H."/>
            <person name="Hubbard S.S."/>
            <person name="Banfield J.F."/>
        </authorList>
    </citation>
    <scope>NUCLEOTIDE SEQUENCE [LARGE SCALE GENOMIC DNA]</scope>
</reference>
<accession>A0A1F5E3F4</accession>
<sequence>MSKEFTFNGQRPDESVEEVVKNHPYVLFFPGLKAVVLLAVPVGIFIFYGANIVFSVATFLCLILAFAIFAKAYYIYSASVLIVTSERILYLDQLNFFKRKIIESELNKVQDIASSTEGMVKTTLNFGDLIIRTAGAGQGNEIIIKNISDPYSIQQEITKRIR</sequence>
<comment type="caution">
    <text evidence="3">The sequence shown here is derived from an EMBL/GenBank/DDBJ whole genome shotgun (WGS) entry which is preliminary data.</text>
</comment>
<evidence type="ECO:0000259" key="2">
    <source>
        <dbReference type="Pfam" id="PF14470"/>
    </source>
</evidence>
<name>A0A1F5E3F4_9BACT</name>
<feature type="domain" description="YokE-like PH" evidence="2">
    <location>
        <begin position="75"/>
        <end position="126"/>
    </location>
</feature>
<dbReference type="Pfam" id="PF14470">
    <property type="entry name" value="bPH_3"/>
    <property type="match status" value="1"/>
</dbReference>
<keyword evidence="1" id="KW-0812">Transmembrane</keyword>
<protein>
    <recommendedName>
        <fullName evidence="2">YokE-like PH domain-containing protein</fullName>
    </recommendedName>
</protein>